<evidence type="ECO:0000313" key="1">
    <source>
        <dbReference type="EMBL" id="PEG30902.1"/>
    </source>
</evidence>
<dbReference type="AlphaFoldDB" id="A0A2A7MGF7"/>
<reference evidence="1 2" key="1">
    <citation type="submission" date="2017-10" db="EMBL/GenBank/DDBJ databases">
        <title>Effective Description of Clostridium neonatale sp. nov. linked to necrotizing enterocolitis in neonates and a clarification of species assignable to the genus Clostridium (Prazmowski 1880) emend. Lawson and Rainey 2016.</title>
        <authorList>
            <person name="Bernard K."/>
            <person name="Burdz T."/>
            <person name="Wiebe D."/>
            <person name="Balcewich B."/>
            <person name="Alfa M."/>
            <person name="Bernier A.-M."/>
        </authorList>
    </citation>
    <scope>NUCLEOTIDE SEQUENCE [LARGE SCALE GENOMIC DNA]</scope>
    <source>
        <strain evidence="1 2">LCDC99A005</strain>
    </source>
</reference>
<sequence>MGQKIDELFVRLAKLFRTIEEEGLISVKLIDENDIVHEFYNKSVKMVLEGRGSEHIDLVLSFELAKSIRNTKIDDESIQCMILIKKLIEPIRSCLGYDDIIEFSKIWASTEKYHKINDEILQKYINREFEKQNPQEVCRMKLDNIIEVEKIDKEILKKYINKVCEIQELFKDD</sequence>
<gene>
    <name evidence="1" type="ORF">CQ394_04040</name>
</gene>
<dbReference type="RefSeq" id="WP_058295067.1">
    <property type="nucleotide sequence ID" value="NZ_CAMRXG010000053.1"/>
</dbReference>
<dbReference type="STRING" id="137838.GCA_001458595_02272"/>
<protein>
    <submittedName>
        <fullName evidence="1">Uncharacterized protein</fullName>
    </submittedName>
</protein>
<comment type="caution">
    <text evidence="1">The sequence shown here is derived from an EMBL/GenBank/DDBJ whole genome shotgun (WGS) entry which is preliminary data.</text>
</comment>
<dbReference type="Proteomes" id="UP000220840">
    <property type="component" value="Unassembled WGS sequence"/>
</dbReference>
<evidence type="ECO:0000313" key="2">
    <source>
        <dbReference type="Proteomes" id="UP000220840"/>
    </source>
</evidence>
<proteinExistence type="predicted"/>
<accession>A0A2A7MGF7</accession>
<organism evidence="1 2">
    <name type="scientific">Clostridium neonatale</name>
    <dbReference type="NCBI Taxonomy" id="137838"/>
    <lineage>
        <taxon>Bacteria</taxon>
        <taxon>Bacillati</taxon>
        <taxon>Bacillota</taxon>
        <taxon>Clostridia</taxon>
        <taxon>Eubacteriales</taxon>
        <taxon>Clostridiaceae</taxon>
        <taxon>Clostridium</taxon>
    </lineage>
</organism>
<keyword evidence="2" id="KW-1185">Reference proteome</keyword>
<name>A0A2A7MGF7_9CLOT</name>
<dbReference type="EMBL" id="PDCJ01000001">
    <property type="protein sequence ID" value="PEG30902.1"/>
    <property type="molecule type" value="Genomic_DNA"/>
</dbReference>